<dbReference type="EMBL" id="AAYH02000047">
    <property type="protein sequence ID" value="EDO52710.1"/>
    <property type="molecule type" value="Genomic_DNA"/>
</dbReference>
<dbReference type="AlphaFoldDB" id="A0ABC9N7L1"/>
<keyword evidence="2" id="KW-1185">Reference proteome</keyword>
<reference evidence="1" key="2">
    <citation type="submission" date="2013-11" db="EMBL/GenBank/DDBJ databases">
        <title>Draft genome sequence of Bacteroides uniformis (ATCC 8492).</title>
        <authorList>
            <person name="Sudarsanam P."/>
            <person name="Ley R."/>
            <person name="Guruge J."/>
            <person name="Turnbaugh P.J."/>
            <person name="Mahowald M."/>
            <person name="Liep D."/>
            <person name="Gordon J."/>
        </authorList>
    </citation>
    <scope>NUCLEOTIDE SEQUENCE</scope>
    <source>
        <strain evidence="1">ATCC 8492</strain>
    </source>
</reference>
<comment type="caution">
    <text evidence="1">The sequence shown here is derived from an EMBL/GenBank/DDBJ whole genome shotgun (WGS) entry which is preliminary data.</text>
</comment>
<sequence length="289" mass="32714">MNRSLIKSLILAIAIAVAVGGVLFFIQTVVSPPENIKTEDVHTADIQKFSNSYNPDTLELKEAEKLFDVIADRATLYREDSLIDQKSCDNAISSSAEKFSAAFVKWSMSKFEQSIWSHSDHVVMTKIIYKLRNVTIAQGSKKALESTSLAVLTKIESIISEYGNAWNVAKQTSFNNYNDAYSKRKNAESLATKEYLKNCVRLVNALNSVGQKLELSCYYQLKRRIDNLQNLYSFGTKSAYDNESSKVYDLIQEFEKTKVFGVSTSAHAQSLKNSQDYYDRSAENYTWNE</sequence>
<name>A0ABC9N7L1_BACUC</name>
<dbReference type="RefSeq" id="WP_005823766.1">
    <property type="nucleotide sequence ID" value="NZ_DS362220.1"/>
</dbReference>
<dbReference type="GeneID" id="99751054"/>
<reference evidence="1" key="1">
    <citation type="submission" date="2007-06" db="EMBL/GenBank/DDBJ databases">
        <authorList>
            <person name="Fulton L."/>
            <person name="Clifton S."/>
            <person name="Fulton B."/>
            <person name="Xu J."/>
            <person name="Minx P."/>
            <person name="Pepin K.H."/>
            <person name="Johnson M."/>
            <person name="Thiruvilangam P."/>
            <person name="Bhonagiri V."/>
            <person name="Nash W.E."/>
            <person name="Mardis E.R."/>
            <person name="Wilson R.K."/>
        </authorList>
    </citation>
    <scope>NUCLEOTIDE SEQUENCE [LARGE SCALE GENOMIC DNA]</scope>
    <source>
        <strain evidence="1">ATCC 8492</strain>
    </source>
</reference>
<accession>A0ABC9N7L1</accession>
<evidence type="ECO:0000313" key="1">
    <source>
        <dbReference type="EMBL" id="EDO52710.1"/>
    </source>
</evidence>
<evidence type="ECO:0000313" key="2">
    <source>
        <dbReference type="Proteomes" id="UP000004110"/>
    </source>
</evidence>
<gene>
    <name evidence="1" type="ORF">BACUNI_03505</name>
</gene>
<dbReference type="Proteomes" id="UP000004110">
    <property type="component" value="Unassembled WGS sequence"/>
</dbReference>
<proteinExistence type="predicted"/>
<protein>
    <recommendedName>
        <fullName evidence="3">DUF3829 domain-containing protein</fullName>
    </recommendedName>
</protein>
<evidence type="ECO:0008006" key="3">
    <source>
        <dbReference type="Google" id="ProtNLM"/>
    </source>
</evidence>
<organism evidence="1 2">
    <name type="scientific">Bacteroides uniformis (strain ATCC 8492 / DSM 6597 / CCUG 4942 / CIP 103695 / JCM 5828 / KCTC 5204 / NCTC 13054 / VPI 0061)</name>
    <dbReference type="NCBI Taxonomy" id="411479"/>
    <lineage>
        <taxon>Bacteria</taxon>
        <taxon>Pseudomonadati</taxon>
        <taxon>Bacteroidota</taxon>
        <taxon>Bacteroidia</taxon>
        <taxon>Bacteroidales</taxon>
        <taxon>Bacteroidaceae</taxon>
        <taxon>Bacteroides</taxon>
    </lineage>
</organism>